<dbReference type="PANTHER" id="PTHR11616:SF313">
    <property type="entry name" value="TRANSPORTER"/>
    <property type="match status" value="1"/>
</dbReference>
<evidence type="ECO:0000256" key="5">
    <source>
        <dbReference type="ARBA" id="ARBA00023136"/>
    </source>
</evidence>
<feature type="transmembrane region" description="Helical" evidence="10">
    <location>
        <begin position="484"/>
        <end position="505"/>
    </location>
</feature>
<feature type="transmembrane region" description="Helical" evidence="10">
    <location>
        <begin position="155"/>
        <end position="177"/>
    </location>
</feature>
<dbReference type="PROSITE" id="PS00610">
    <property type="entry name" value="NA_NEUROTRAN_SYMP_1"/>
    <property type="match status" value="1"/>
</dbReference>
<dbReference type="InterPro" id="IPR037272">
    <property type="entry name" value="SNS_sf"/>
</dbReference>
<feature type="transmembrane region" description="Helical" evidence="10">
    <location>
        <begin position="642"/>
        <end position="662"/>
    </location>
</feature>
<feature type="compositionally biased region" description="Basic and acidic residues" evidence="9">
    <location>
        <begin position="43"/>
        <end position="58"/>
    </location>
</feature>
<keyword evidence="7" id="KW-1015">Disulfide bond</keyword>
<feature type="binding site" evidence="6">
    <location>
        <position position="500"/>
    </location>
    <ligand>
        <name>Na(+)</name>
        <dbReference type="ChEBI" id="CHEBI:29101"/>
        <label>1</label>
    </ligand>
</feature>
<feature type="binding site" evidence="6">
    <location>
        <position position="496"/>
    </location>
    <ligand>
        <name>Na(+)</name>
        <dbReference type="ChEBI" id="CHEBI:29101"/>
        <label>1</label>
    </ligand>
</feature>
<accession>A0A8W8MXC1</accession>
<dbReference type="PROSITE" id="PS00754">
    <property type="entry name" value="NA_NEUROTRAN_SYMP_2"/>
    <property type="match status" value="1"/>
</dbReference>
<evidence type="ECO:0000256" key="6">
    <source>
        <dbReference type="PIRSR" id="PIRSR600175-1"/>
    </source>
</evidence>
<dbReference type="OMA" id="FFWTWMW"/>
<dbReference type="InterPro" id="IPR000175">
    <property type="entry name" value="Na/ntran_symport"/>
</dbReference>
<comment type="similarity">
    <text evidence="8">Belongs to the sodium:neurotransmitter symporter (SNF) (TC 2.A.22) family.</text>
</comment>
<feature type="region of interest" description="Disordered" evidence="9">
    <location>
        <begin position="1"/>
        <end position="58"/>
    </location>
</feature>
<feature type="transmembrane region" description="Helical" evidence="10">
    <location>
        <begin position="525"/>
        <end position="550"/>
    </location>
</feature>
<evidence type="ECO:0000256" key="9">
    <source>
        <dbReference type="SAM" id="MobiDB-lite"/>
    </source>
</evidence>
<evidence type="ECO:0000256" key="3">
    <source>
        <dbReference type="ARBA" id="ARBA00022692"/>
    </source>
</evidence>
<keyword evidence="12" id="KW-1185">Reference proteome</keyword>
<protein>
    <recommendedName>
        <fullName evidence="8">Transporter</fullName>
    </recommendedName>
</protein>
<dbReference type="OrthoDB" id="6581954at2759"/>
<organism evidence="11 12">
    <name type="scientific">Magallana gigas</name>
    <name type="common">Pacific oyster</name>
    <name type="synonym">Crassostrea gigas</name>
    <dbReference type="NCBI Taxonomy" id="29159"/>
    <lineage>
        <taxon>Eukaryota</taxon>
        <taxon>Metazoa</taxon>
        <taxon>Spiralia</taxon>
        <taxon>Lophotrochozoa</taxon>
        <taxon>Mollusca</taxon>
        <taxon>Bivalvia</taxon>
        <taxon>Autobranchia</taxon>
        <taxon>Pteriomorphia</taxon>
        <taxon>Ostreida</taxon>
        <taxon>Ostreoidea</taxon>
        <taxon>Ostreidae</taxon>
        <taxon>Magallana</taxon>
    </lineage>
</organism>
<keyword evidence="8" id="KW-0769">Symport</keyword>
<feature type="binding site" evidence="6">
    <location>
        <position position="431"/>
    </location>
    <ligand>
        <name>Na(+)</name>
        <dbReference type="ChEBI" id="CHEBI:29101"/>
        <label>1</label>
    </ligand>
</feature>
<feature type="transmembrane region" description="Helical" evidence="10">
    <location>
        <begin position="603"/>
        <end position="622"/>
    </location>
</feature>
<keyword evidence="6" id="KW-0915">Sodium</keyword>
<evidence type="ECO:0000256" key="10">
    <source>
        <dbReference type="SAM" id="Phobius"/>
    </source>
</evidence>
<keyword evidence="2 8" id="KW-0813">Transport</keyword>
<dbReference type="PANTHER" id="PTHR11616">
    <property type="entry name" value="SODIUM/CHLORIDE DEPENDENT TRANSPORTER"/>
    <property type="match status" value="1"/>
</dbReference>
<evidence type="ECO:0000313" key="12">
    <source>
        <dbReference type="Proteomes" id="UP000005408"/>
    </source>
</evidence>
<feature type="transmembrane region" description="Helical" evidence="10">
    <location>
        <begin position="198"/>
        <end position="226"/>
    </location>
</feature>
<evidence type="ECO:0000256" key="2">
    <source>
        <dbReference type="ARBA" id="ARBA00022448"/>
    </source>
</evidence>
<dbReference type="AlphaFoldDB" id="A0A8W8MXC1"/>
<evidence type="ECO:0000256" key="8">
    <source>
        <dbReference type="RuleBase" id="RU003732"/>
    </source>
</evidence>
<comment type="subcellular location">
    <subcellularLocation>
        <location evidence="1">Membrane</location>
        <topology evidence="1">Multi-pass membrane protein</topology>
    </subcellularLocation>
</comment>
<feature type="compositionally biased region" description="Basic and acidic residues" evidence="9">
    <location>
        <begin position="1"/>
        <end position="11"/>
    </location>
</feature>
<dbReference type="GO" id="GO:0015375">
    <property type="term" value="F:glycine:sodium symporter activity"/>
    <property type="evidence" value="ECO:0007669"/>
    <property type="project" value="TreeGrafter"/>
</dbReference>
<dbReference type="EnsemblMetazoa" id="G35450.2">
    <property type="protein sequence ID" value="G35450.2:cds"/>
    <property type="gene ID" value="G35450"/>
</dbReference>
<feature type="transmembrane region" description="Helical" evidence="10">
    <location>
        <begin position="396"/>
        <end position="413"/>
    </location>
</feature>
<dbReference type="Pfam" id="PF00209">
    <property type="entry name" value="SNF"/>
    <property type="match status" value="1"/>
</dbReference>
<dbReference type="PROSITE" id="PS50267">
    <property type="entry name" value="NA_NEUROTRAN_SYMP_3"/>
    <property type="match status" value="1"/>
</dbReference>
<feature type="binding site" evidence="6">
    <location>
        <position position="132"/>
    </location>
    <ligand>
        <name>Na(+)</name>
        <dbReference type="ChEBI" id="CHEBI:29101"/>
        <label>1</label>
    </ligand>
</feature>
<feature type="disulfide bond" evidence="7">
    <location>
        <begin position="238"/>
        <end position="247"/>
    </location>
</feature>
<feature type="transmembrane region" description="Helical" evidence="10">
    <location>
        <begin position="349"/>
        <end position="376"/>
    </location>
</feature>
<dbReference type="GO" id="GO:0005886">
    <property type="term" value="C:plasma membrane"/>
    <property type="evidence" value="ECO:0007669"/>
    <property type="project" value="TreeGrafter"/>
</dbReference>
<dbReference type="Proteomes" id="UP000005408">
    <property type="component" value="Unassembled WGS sequence"/>
</dbReference>
<evidence type="ECO:0000313" key="11">
    <source>
        <dbReference type="EnsemblMetazoa" id="G35450.2:cds"/>
    </source>
</evidence>
<feature type="binding site" evidence="6">
    <location>
        <position position="135"/>
    </location>
    <ligand>
        <name>Na(+)</name>
        <dbReference type="ChEBI" id="CHEBI:29101"/>
        <label>1</label>
    </ligand>
</feature>
<name>A0A8W8MXC1_MAGGI</name>
<sequence>MSDRKEKRSKSEGGIPPGNLGQFPNENNRSIPDIAANVPLMESARDGQRGTEKYHEKSEMAAGKGWGVAYYKQDYPERDLDDDVNPNDTLVQDVSSTAVLTPLDDDLVGEVKELEDRGNWTGRFDFLMSLLGYSVGLGNVWRFPYLAYSNGGGAFVFPFVLMLLLLGLPLMFLELALGQYAALGPSVVFDRLCPLFHGMGYGMISVSGIVSLYYTVIIAWCILYLFTSFTSELPWEKCHPEWASEHCYSFKEADLCHQVPGQVYYKQVCYNATVSLERNLSLLAQNVTRHPPAQDFFERGVLDQSNGIENIGVPQWKITLCLLCAWLMTFGALSRGVKSTGKVVYFTALFPYVVLVILFFRGVTLPGAADGIIYYLTPRFDKLGEAKVWSDAAAQIFFALSPAWGGLITLSSYNQFHNNCFKDSLIVGIGNICTSIFAGFVIFSIIGYLAHDLQMPIDKVVDQGAGLAFIVYPDVVTRLPISPLWSILFFVMMITLGMGSEFALLETMMTAVQDTFPQLRAKKTYVVAVVCLIGFLGGLSVTCNGGMYILQLMDNYVSSWSVFLMAGLESVTIGWIYGGDRFISDIEMMIGVRGNAFHNFFKLFWKFLSPMTLAFVFVFNLIQYKPLEFGDYIYPMWSNGIGWILSLVPIIFISTIAITKILKGPKEMSIMERVRFLLKPSQSWGPAHKVPTFDISEPDDGIISNPNFSSTVIPNFDSRDPKV</sequence>
<evidence type="ECO:0000256" key="7">
    <source>
        <dbReference type="PIRSR" id="PIRSR600175-2"/>
    </source>
</evidence>
<evidence type="ECO:0000256" key="1">
    <source>
        <dbReference type="ARBA" id="ARBA00004141"/>
    </source>
</evidence>
<feature type="transmembrane region" description="Helical" evidence="10">
    <location>
        <begin position="425"/>
        <end position="450"/>
    </location>
</feature>
<reference evidence="11" key="1">
    <citation type="submission" date="2022-08" db="UniProtKB">
        <authorList>
            <consortium name="EnsemblMetazoa"/>
        </authorList>
    </citation>
    <scope>IDENTIFICATION</scope>
    <source>
        <strain evidence="11">05x7-T-G4-1.051#20</strain>
    </source>
</reference>
<keyword evidence="5 10" id="KW-0472">Membrane</keyword>
<dbReference type="PRINTS" id="PR00176">
    <property type="entry name" value="NANEUSMPORT"/>
</dbReference>
<keyword evidence="3 8" id="KW-0812">Transmembrane</keyword>
<feature type="binding site" evidence="6">
    <location>
        <position position="139"/>
    </location>
    <ligand>
        <name>Na(+)</name>
        <dbReference type="ChEBI" id="CHEBI:29101"/>
        <label>1</label>
    </ligand>
</feature>
<dbReference type="SUPFAM" id="SSF161070">
    <property type="entry name" value="SNF-like"/>
    <property type="match status" value="1"/>
</dbReference>
<feature type="transmembrane region" description="Helical" evidence="10">
    <location>
        <begin position="556"/>
        <end position="578"/>
    </location>
</feature>
<keyword evidence="6" id="KW-0479">Metal-binding</keyword>
<evidence type="ECO:0000256" key="4">
    <source>
        <dbReference type="ARBA" id="ARBA00022989"/>
    </source>
</evidence>
<keyword evidence="4 10" id="KW-1133">Transmembrane helix</keyword>
<dbReference type="GO" id="GO:0046872">
    <property type="term" value="F:metal ion binding"/>
    <property type="evidence" value="ECO:0007669"/>
    <property type="project" value="UniProtKB-KW"/>
</dbReference>
<proteinExistence type="inferred from homology"/>